<name>A0A1H6FSF6_THEAL</name>
<reference evidence="7" key="1">
    <citation type="submission" date="2016-10" db="EMBL/GenBank/DDBJ databases">
        <authorList>
            <person name="Varghese N."/>
            <person name="Submissions S."/>
        </authorList>
    </citation>
    <scope>NUCLEOTIDE SEQUENCE [LARGE SCALE GENOMIC DNA]</scope>
    <source>
        <strain evidence="7">ATCC 35263</strain>
    </source>
</reference>
<dbReference type="InterPro" id="IPR026841">
    <property type="entry name" value="Aur1/Ipt1"/>
</dbReference>
<evidence type="ECO:0000259" key="5">
    <source>
        <dbReference type="Pfam" id="PF14378"/>
    </source>
</evidence>
<dbReference type="PANTHER" id="PTHR31310:SF7">
    <property type="entry name" value="PA-PHOSPHATASE RELATED-FAMILY PROTEIN DDB_G0268928"/>
    <property type="match status" value="1"/>
</dbReference>
<comment type="subcellular location">
    <subcellularLocation>
        <location evidence="1">Membrane</location>
        <topology evidence="1">Multi-pass membrane protein</topology>
    </subcellularLocation>
</comment>
<sequence>MLRAAGYVALAAGVAAPLARRRLRLPPLALSALCWQMPATAAALAPPGRTRAVAAYLAQMWAYYVHYDMPDDDPERLLRRLRVDYPIAIDRALGGGVCPTVRLQRALAGGGRLRPHDYLLAAAHWAWFAVPHGTVAYTLWRHPQRFPRTAVAVAFCFDLGLVGYWAVPTAPPWWAARQGRLPAVRRIMAEVGERVWGRLWQPLYHSVEGNPFAAMPSLHFGTSVVAARALAEIDRRHGAVGWGYALTLGFALVYLAEHYVADLIAGAVVAELAWQLAGRVVRERAAFQLDPQAATNGRVPRALLASAQAGPRSAGAAR</sequence>
<dbReference type="AlphaFoldDB" id="A0A1H6FSF6"/>
<dbReference type="GO" id="GO:0016020">
    <property type="term" value="C:membrane"/>
    <property type="evidence" value="ECO:0007669"/>
    <property type="project" value="UniProtKB-SubCell"/>
</dbReference>
<dbReference type="Pfam" id="PF14378">
    <property type="entry name" value="PAP2_3"/>
    <property type="match status" value="1"/>
</dbReference>
<keyword evidence="3" id="KW-1133">Transmembrane helix</keyword>
<dbReference type="InterPro" id="IPR036938">
    <property type="entry name" value="PAP2/HPO_sf"/>
</dbReference>
<dbReference type="InterPro" id="IPR052185">
    <property type="entry name" value="IPC_Synthase-Related"/>
</dbReference>
<keyword evidence="4" id="KW-0472">Membrane</keyword>
<protein>
    <submittedName>
        <fullName evidence="6">PAP2 superfamily protein</fullName>
    </submittedName>
</protein>
<organism evidence="6 7">
    <name type="scientific">Thermoleophilum album</name>
    <dbReference type="NCBI Taxonomy" id="29539"/>
    <lineage>
        <taxon>Bacteria</taxon>
        <taxon>Bacillati</taxon>
        <taxon>Actinomycetota</taxon>
        <taxon>Thermoleophilia</taxon>
        <taxon>Thermoleophilales</taxon>
        <taxon>Thermoleophilaceae</taxon>
        <taxon>Thermoleophilum</taxon>
    </lineage>
</organism>
<evidence type="ECO:0000256" key="1">
    <source>
        <dbReference type="ARBA" id="ARBA00004141"/>
    </source>
</evidence>
<evidence type="ECO:0000256" key="2">
    <source>
        <dbReference type="ARBA" id="ARBA00022692"/>
    </source>
</evidence>
<evidence type="ECO:0000256" key="3">
    <source>
        <dbReference type="ARBA" id="ARBA00022989"/>
    </source>
</evidence>
<evidence type="ECO:0000313" key="6">
    <source>
        <dbReference type="EMBL" id="SEH13831.1"/>
    </source>
</evidence>
<keyword evidence="2" id="KW-0812">Transmembrane</keyword>
<dbReference type="CDD" id="cd03386">
    <property type="entry name" value="PAP2_Aur1_like"/>
    <property type="match status" value="1"/>
</dbReference>
<dbReference type="STRING" id="29539.SAMN02745716_1345"/>
<feature type="domain" description="Inositolphosphotransferase Aur1/Ipt1" evidence="5">
    <location>
        <begin position="125"/>
        <end position="274"/>
    </location>
</feature>
<gene>
    <name evidence="6" type="ORF">SAMN02745716_1345</name>
</gene>
<keyword evidence="7" id="KW-1185">Reference proteome</keyword>
<accession>A0A1H6FSF6</accession>
<dbReference type="Proteomes" id="UP000222056">
    <property type="component" value="Unassembled WGS sequence"/>
</dbReference>
<dbReference type="EMBL" id="FNWJ01000002">
    <property type="protein sequence ID" value="SEH13831.1"/>
    <property type="molecule type" value="Genomic_DNA"/>
</dbReference>
<evidence type="ECO:0000256" key="4">
    <source>
        <dbReference type="ARBA" id="ARBA00023136"/>
    </source>
</evidence>
<proteinExistence type="predicted"/>
<dbReference type="PANTHER" id="PTHR31310">
    <property type="match status" value="1"/>
</dbReference>
<evidence type="ECO:0000313" key="7">
    <source>
        <dbReference type="Proteomes" id="UP000222056"/>
    </source>
</evidence>
<dbReference type="SUPFAM" id="SSF48317">
    <property type="entry name" value="Acid phosphatase/Vanadium-dependent haloperoxidase"/>
    <property type="match status" value="1"/>
</dbReference>